<protein>
    <submittedName>
        <fullName evidence="10">Putative type 4 fimbrial biogenesis protein PilY1</fullName>
    </submittedName>
</protein>
<gene>
    <name evidence="10" type="ordered locus">Tgr7_3225</name>
</gene>
<dbReference type="KEGG" id="tgr:Tgr7_3225"/>
<dbReference type="EMBL" id="CP001339">
    <property type="protein sequence ID" value="ACL74293.1"/>
    <property type="molecule type" value="Genomic_DNA"/>
</dbReference>
<dbReference type="AlphaFoldDB" id="B8GQR9"/>
<accession>B8GQR9</accession>
<dbReference type="eggNOG" id="COG3419">
    <property type="taxonomic scope" value="Bacteria"/>
</dbReference>
<comment type="subcellular location">
    <subcellularLocation>
        <location evidence="1">Fimbrium</location>
    </subcellularLocation>
</comment>
<sequence length="1181" mass="127840" precursor="true">MRCKDNKWVKRAQAALAGMACALMTVSPGLAQANVNIANVPLFLTTSIDPNIMFILDDSGSMHWEIMPDQHISNAAYYVYGRIDNLYSSGNYTDRAPTFADDPYNAFARSPVGNTVYYDPGVTYSPWPRADGSGSMPNANPSAALHNPMRPARGSRNLTANNTRNGSWRRCSTITRDVSGTFNFSGCATFTATQTFWPAVYYWHDGSDGYDFSNYERVEIRSDTPFYTDHGRENRTDCASAATATCTYDEEIQNFANWYTYYRSRILAARGGIGLAFAEQPENMRVGYGTINAGSSSVDGVTTEKIVRGVRAFSGADRQAFFDLLYDRDIPAAGTPLRRSLEAAGEYFRRSDSRGPWSTTPGLSGGEDLSCRQSFAILMTDGYWNGPNPSDAIGNADNSSGPLHVNPNGDNFQYVPSDPFRDGVSRTLADVAMYYWKNDLRPDMDNNVPSNARNPAFWQHMVTYGIGLGVTGSVDPDDAWQAVTDGTAINWPDPYNSDPAKIDDLLHAGVNSRGGFFSAQNPVAFANELAQVLEDIIGRVEDSATSAAASAAVIQADTLLYLAGFRSGDWTGELKAFQIMGDGSVGALAWDAEARLAAMTPSERNLYTANSATGNAVSFDFAQLSPAQQAALNRATDDSLDGRGDDRIDWLRGESVTEFRSRTTPLGERRLLGDIVHSSPQFVGRPNLGYSLLPGAEGSAYSTFRSSSPYSSRPSAIYVGANDGLLHAFHGTTGGELFAYMPSELLLPETGHQHARINRLMDPDYAHRYFVDGAATIGDVYVGGSWKTVLIGTMGAGGRTVFALDVTDPTNFDESKVLWEFTHPGLGYGVTNPSIVRMRNGQWAAVFGNGYNSANHTAGLFIVPIGNPSSYVFVDTGVGNSTTPNGLAPVVVTDAPSGDLNARLVYAGDLQGRMWRFDVSSTNPNQWNNAGNRSVLFQARDASDVPQPITARAQVTAHPTEQGTLMVLFGTGSYFRTQDGDLTAPQVQSLYGLKDQNGAAISSRNDLVEQVIVWQGDQTFTTSDGDVTYTLRQVSEETVTTADKGWYLDLVYEGNNQGERVISEPTFPSGPVGERVRFATMIPDEDPCGTGRRGFLMDIMLATGGAVPYTVFDLDQDGVFDSGDYVNNLPVSGVGFGGGEKPTTVLNPDTGIDHIFGGQGDDLRGLPGGQASGRQSWRQLR</sequence>
<dbReference type="Pfam" id="PF05567">
    <property type="entry name" value="T4P_PilY1"/>
    <property type="match status" value="1"/>
</dbReference>
<reference evidence="10 11" key="1">
    <citation type="journal article" date="2011" name="Stand. Genomic Sci.">
        <title>Complete genome sequence of 'Thioalkalivibrio sulfidophilus' HL-EbGr7.</title>
        <authorList>
            <person name="Muyzer G."/>
            <person name="Sorokin D.Y."/>
            <person name="Mavromatis K."/>
            <person name="Lapidus A."/>
            <person name="Clum A."/>
            <person name="Ivanova N."/>
            <person name="Pati A."/>
            <person name="d'Haeseleer P."/>
            <person name="Woyke T."/>
            <person name="Kyrpides N.C."/>
        </authorList>
    </citation>
    <scope>NUCLEOTIDE SEQUENCE [LARGE SCALE GENOMIC DNA]</scope>
    <source>
        <strain evidence="10 11">HL-EbGR7</strain>
    </source>
</reference>
<keyword evidence="3" id="KW-1029">Fimbrium biogenesis</keyword>
<keyword evidence="4" id="KW-0479">Metal-binding</keyword>
<dbReference type="GO" id="GO:0009289">
    <property type="term" value="C:pilus"/>
    <property type="evidence" value="ECO:0007669"/>
    <property type="project" value="UniProtKB-SubCell"/>
</dbReference>
<feature type="signal peptide" evidence="8">
    <location>
        <begin position="1"/>
        <end position="33"/>
    </location>
</feature>
<dbReference type="HOGENOM" id="CLU_001890_1_1_6"/>
<evidence type="ECO:0000256" key="7">
    <source>
        <dbReference type="SAM" id="MobiDB-lite"/>
    </source>
</evidence>
<feature type="region of interest" description="Disordered" evidence="7">
    <location>
        <begin position="1158"/>
        <end position="1181"/>
    </location>
</feature>
<evidence type="ECO:0000256" key="2">
    <source>
        <dbReference type="ARBA" id="ARBA00008387"/>
    </source>
</evidence>
<dbReference type="InterPro" id="IPR011047">
    <property type="entry name" value="Quinoprotein_ADH-like_sf"/>
</dbReference>
<organism evidence="10 11">
    <name type="scientific">Thioalkalivibrio sulfidiphilus (strain HL-EbGR7)</name>
    <dbReference type="NCBI Taxonomy" id="396588"/>
    <lineage>
        <taxon>Bacteria</taxon>
        <taxon>Pseudomonadati</taxon>
        <taxon>Pseudomonadota</taxon>
        <taxon>Gammaproteobacteria</taxon>
        <taxon>Chromatiales</taxon>
        <taxon>Ectothiorhodospiraceae</taxon>
        <taxon>Thioalkalivibrio</taxon>
    </lineage>
</organism>
<evidence type="ECO:0000313" key="11">
    <source>
        <dbReference type="Proteomes" id="UP000002383"/>
    </source>
</evidence>
<evidence type="ECO:0000256" key="8">
    <source>
        <dbReference type="SAM" id="SignalP"/>
    </source>
</evidence>
<dbReference type="Proteomes" id="UP000002383">
    <property type="component" value="Chromosome"/>
</dbReference>
<evidence type="ECO:0000256" key="6">
    <source>
        <dbReference type="ARBA" id="ARBA00023263"/>
    </source>
</evidence>
<dbReference type="SUPFAM" id="SSF50998">
    <property type="entry name" value="Quinoprotein alcohol dehydrogenase-like"/>
    <property type="match status" value="1"/>
</dbReference>
<keyword evidence="6" id="KW-0281">Fimbrium</keyword>
<evidence type="ECO:0000256" key="3">
    <source>
        <dbReference type="ARBA" id="ARBA00022558"/>
    </source>
</evidence>
<name>B8GQR9_THISH</name>
<evidence type="ECO:0000313" key="10">
    <source>
        <dbReference type="EMBL" id="ACL74293.1"/>
    </source>
</evidence>
<feature type="compositionally biased region" description="Polar residues" evidence="7">
    <location>
        <begin position="1172"/>
        <end position="1181"/>
    </location>
</feature>
<feature type="chain" id="PRO_5002870446" evidence="8">
    <location>
        <begin position="34"/>
        <end position="1181"/>
    </location>
</feature>
<evidence type="ECO:0000256" key="5">
    <source>
        <dbReference type="ARBA" id="ARBA00022837"/>
    </source>
</evidence>
<dbReference type="InterPro" id="IPR008707">
    <property type="entry name" value="B-propeller_PilY1"/>
</dbReference>
<evidence type="ECO:0000259" key="9">
    <source>
        <dbReference type="Pfam" id="PF05567"/>
    </source>
</evidence>
<keyword evidence="8" id="KW-0732">Signal</keyword>
<evidence type="ECO:0000256" key="4">
    <source>
        <dbReference type="ARBA" id="ARBA00022723"/>
    </source>
</evidence>
<evidence type="ECO:0000256" key="1">
    <source>
        <dbReference type="ARBA" id="ARBA00004561"/>
    </source>
</evidence>
<keyword evidence="5" id="KW-0106">Calcium</keyword>
<keyword evidence="11" id="KW-1185">Reference proteome</keyword>
<feature type="domain" description="PilY1 beta-propeller" evidence="9">
    <location>
        <begin position="672"/>
        <end position="1021"/>
    </location>
</feature>
<proteinExistence type="inferred from homology"/>
<dbReference type="STRING" id="396588.Tgr7_3225"/>
<dbReference type="GO" id="GO:0046872">
    <property type="term" value="F:metal ion binding"/>
    <property type="evidence" value="ECO:0007669"/>
    <property type="project" value="UniProtKB-KW"/>
</dbReference>
<comment type="similarity">
    <text evidence="2">Belongs to the PilY1 family.</text>
</comment>